<keyword evidence="2" id="KW-0902">Two-component regulatory system</keyword>
<dbReference type="Pfam" id="PF00072">
    <property type="entry name" value="Response_reg"/>
    <property type="match status" value="1"/>
</dbReference>
<dbReference type="CDD" id="cd00383">
    <property type="entry name" value="trans_reg_C"/>
    <property type="match status" value="1"/>
</dbReference>
<dbReference type="PANTHER" id="PTHR48111">
    <property type="entry name" value="REGULATOR OF RPOS"/>
    <property type="match status" value="1"/>
</dbReference>
<dbReference type="Gene3D" id="3.40.50.2300">
    <property type="match status" value="1"/>
</dbReference>
<evidence type="ECO:0000313" key="12">
    <source>
        <dbReference type="Proteomes" id="UP000186058"/>
    </source>
</evidence>
<feature type="DNA-binding region" description="OmpR/PhoB-type" evidence="7">
    <location>
        <begin position="136"/>
        <end position="234"/>
    </location>
</feature>
<dbReference type="SMART" id="SM00448">
    <property type="entry name" value="REC"/>
    <property type="match status" value="1"/>
</dbReference>
<dbReference type="Gene3D" id="1.10.10.10">
    <property type="entry name" value="Winged helix-like DNA-binding domain superfamily/Winged helix DNA-binding domain"/>
    <property type="match status" value="1"/>
</dbReference>
<evidence type="ECO:0000256" key="3">
    <source>
        <dbReference type="ARBA" id="ARBA00023015"/>
    </source>
</evidence>
<dbReference type="EMBL" id="LVWI01000078">
    <property type="protein sequence ID" value="OKP81525.1"/>
    <property type="molecule type" value="Genomic_DNA"/>
</dbReference>
<comment type="caution">
    <text evidence="11">The sequence shown here is derived from an EMBL/GenBank/DDBJ whole genome shotgun (WGS) entry which is preliminary data.</text>
</comment>
<keyword evidence="5" id="KW-0804">Transcription</keyword>
<evidence type="ECO:0000256" key="7">
    <source>
        <dbReference type="PROSITE-ProRule" id="PRU01091"/>
    </source>
</evidence>
<feature type="modified residue" description="4-aspartylphosphate" evidence="6">
    <location>
        <position position="62"/>
    </location>
</feature>
<name>A0ABX3EIL2_9BACL</name>
<evidence type="ECO:0000256" key="4">
    <source>
        <dbReference type="ARBA" id="ARBA00023125"/>
    </source>
</evidence>
<keyword evidence="12" id="KW-1185">Reference proteome</keyword>
<dbReference type="SMART" id="SM00862">
    <property type="entry name" value="Trans_reg_C"/>
    <property type="match status" value="1"/>
</dbReference>
<evidence type="ECO:0000259" key="10">
    <source>
        <dbReference type="PROSITE" id="PS51755"/>
    </source>
</evidence>
<evidence type="ECO:0000256" key="6">
    <source>
        <dbReference type="PROSITE-ProRule" id="PRU00169"/>
    </source>
</evidence>
<feature type="domain" description="OmpR/PhoB-type" evidence="10">
    <location>
        <begin position="136"/>
        <end position="234"/>
    </location>
</feature>
<feature type="coiled-coil region" evidence="8">
    <location>
        <begin position="115"/>
        <end position="166"/>
    </location>
</feature>
<dbReference type="InterPro" id="IPR011006">
    <property type="entry name" value="CheY-like_superfamily"/>
</dbReference>
<dbReference type="Pfam" id="PF00486">
    <property type="entry name" value="Trans_reg_C"/>
    <property type="match status" value="1"/>
</dbReference>
<dbReference type="PROSITE" id="PS51755">
    <property type="entry name" value="OMPR_PHOB"/>
    <property type="match status" value="1"/>
</dbReference>
<keyword evidence="8" id="KW-0175">Coiled coil</keyword>
<keyword evidence="3" id="KW-0805">Transcription regulation</keyword>
<dbReference type="PANTHER" id="PTHR48111:SF22">
    <property type="entry name" value="REGULATOR OF RPOS"/>
    <property type="match status" value="1"/>
</dbReference>
<protein>
    <submittedName>
        <fullName evidence="11">DNA-binding response regulator</fullName>
    </submittedName>
</protein>
<evidence type="ECO:0000256" key="1">
    <source>
        <dbReference type="ARBA" id="ARBA00022553"/>
    </source>
</evidence>
<evidence type="ECO:0000256" key="2">
    <source>
        <dbReference type="ARBA" id="ARBA00023012"/>
    </source>
</evidence>
<evidence type="ECO:0000256" key="5">
    <source>
        <dbReference type="ARBA" id="ARBA00023163"/>
    </source>
</evidence>
<dbReference type="Gene3D" id="6.10.250.690">
    <property type="match status" value="1"/>
</dbReference>
<keyword evidence="1 6" id="KW-0597">Phosphoprotein</keyword>
<dbReference type="GO" id="GO:0003677">
    <property type="term" value="F:DNA binding"/>
    <property type="evidence" value="ECO:0007669"/>
    <property type="project" value="UniProtKB-KW"/>
</dbReference>
<dbReference type="InterPro" id="IPR036388">
    <property type="entry name" value="WH-like_DNA-bd_sf"/>
</dbReference>
<feature type="domain" description="Response regulatory" evidence="9">
    <location>
        <begin position="13"/>
        <end position="126"/>
    </location>
</feature>
<dbReference type="SUPFAM" id="SSF52172">
    <property type="entry name" value="CheY-like"/>
    <property type="match status" value="1"/>
</dbReference>
<dbReference type="PROSITE" id="PS50110">
    <property type="entry name" value="RESPONSE_REGULATORY"/>
    <property type="match status" value="1"/>
</dbReference>
<dbReference type="Proteomes" id="UP000186058">
    <property type="component" value="Unassembled WGS sequence"/>
</dbReference>
<evidence type="ECO:0000256" key="8">
    <source>
        <dbReference type="SAM" id="Coils"/>
    </source>
</evidence>
<proteinExistence type="predicted"/>
<evidence type="ECO:0000313" key="11">
    <source>
        <dbReference type="EMBL" id="OKP81525.1"/>
    </source>
</evidence>
<organism evidence="11 12">
    <name type="scientific">Paenibacillus helianthi</name>
    <dbReference type="NCBI Taxonomy" id="1349432"/>
    <lineage>
        <taxon>Bacteria</taxon>
        <taxon>Bacillati</taxon>
        <taxon>Bacillota</taxon>
        <taxon>Bacilli</taxon>
        <taxon>Bacillales</taxon>
        <taxon>Paenibacillaceae</taxon>
        <taxon>Paenibacillus</taxon>
    </lineage>
</organism>
<dbReference type="InterPro" id="IPR001867">
    <property type="entry name" value="OmpR/PhoB-type_DNA-bd"/>
</dbReference>
<dbReference type="InterPro" id="IPR001789">
    <property type="entry name" value="Sig_transdc_resp-reg_receiver"/>
</dbReference>
<dbReference type="InterPro" id="IPR039420">
    <property type="entry name" value="WalR-like"/>
</dbReference>
<reference evidence="11 12" key="1">
    <citation type="submission" date="2016-03" db="EMBL/GenBank/DDBJ databases">
        <authorList>
            <person name="Sant'Anna F.H."/>
            <person name="Ambrosini A."/>
            <person name="Souza R."/>
            <person name="Bach E."/>
            <person name="Fernandes G."/>
            <person name="Balsanelli E."/>
            <person name="Baura V.A."/>
            <person name="Souza E.M."/>
            <person name="Passaglia L."/>
        </authorList>
    </citation>
    <scope>NUCLEOTIDE SEQUENCE [LARGE SCALE GENOMIC DNA]</scope>
    <source>
        <strain evidence="11 12">P26E</strain>
    </source>
</reference>
<keyword evidence="4 7" id="KW-0238">DNA-binding</keyword>
<sequence length="234" mass="26838">MICEEVDEGLKERVLIIEDEIAMIRLLELELSYEGYDITVAYDGLEGADRALNEHFDLILLDLNLPGMGGFEVCKRVRAVKQTPIIMLTARDTVSDRVRGLDTGADDYVPKPFAIEELLARMRSLQRRLHLAETGDEVLCAKDLTLDKASHRVSRAGREIECSQREFELLHCLLAHKNRLMNREALLNLVWGYSYEGETNVVDVYIRYVRMKVDEGFEHKLIHTVRGSGYILRD</sequence>
<dbReference type="CDD" id="cd17574">
    <property type="entry name" value="REC_OmpR"/>
    <property type="match status" value="1"/>
</dbReference>
<accession>A0ABX3EIL2</accession>
<evidence type="ECO:0000259" key="9">
    <source>
        <dbReference type="PROSITE" id="PS50110"/>
    </source>
</evidence>
<gene>
    <name evidence="11" type="ORF">A3844_26105</name>
</gene>